<dbReference type="EMBL" id="MN740560">
    <property type="protein sequence ID" value="QHU33711.1"/>
    <property type="molecule type" value="Genomic_DNA"/>
</dbReference>
<proteinExistence type="predicted"/>
<sequence>MFRFDMWGSDTPMLYLNITHELCAFVPFKHTMDIYVKCQGGTHWGYNDGYNPPPTDDEFPPETRRIRDWEWFIKLDDGYSHMTQISCCHRTIHGNKFEITTKKNYRRQGMFNPHLDVSYDVQNPEAYREALNHIMETARSENLRRTEEVDVSLNGTISLYRMDRYSYSHKTTLRVNQPFFALLDENVRRFVEEHPEGRDTLEEL</sequence>
<protein>
    <submittedName>
        <fullName evidence="1">Uncharacterized protein</fullName>
    </submittedName>
</protein>
<reference evidence="1" key="1">
    <citation type="journal article" date="2020" name="Nature">
        <title>Giant virus diversity and host interactions through global metagenomics.</title>
        <authorList>
            <person name="Schulz F."/>
            <person name="Roux S."/>
            <person name="Paez-Espino D."/>
            <person name="Jungbluth S."/>
            <person name="Walsh D.A."/>
            <person name="Denef V.J."/>
            <person name="McMahon K.D."/>
            <person name="Konstantinidis K.T."/>
            <person name="Eloe-Fadrosh E.A."/>
            <person name="Kyrpides N.C."/>
            <person name="Woyke T."/>
        </authorList>
    </citation>
    <scope>NUCLEOTIDE SEQUENCE</scope>
    <source>
        <strain evidence="1">GVMAG-S-1016704-121</strain>
    </source>
</reference>
<organism evidence="1">
    <name type="scientific">viral metagenome</name>
    <dbReference type="NCBI Taxonomy" id="1070528"/>
    <lineage>
        <taxon>unclassified sequences</taxon>
        <taxon>metagenomes</taxon>
        <taxon>organismal metagenomes</taxon>
    </lineage>
</organism>
<name>A0A6C0LVC8_9ZZZZ</name>
<accession>A0A6C0LVC8</accession>
<evidence type="ECO:0000313" key="1">
    <source>
        <dbReference type="EMBL" id="QHU33711.1"/>
    </source>
</evidence>
<dbReference type="AlphaFoldDB" id="A0A6C0LVC8"/>